<evidence type="ECO:0000313" key="1">
    <source>
        <dbReference type="EMBL" id="RON01818.1"/>
    </source>
</evidence>
<dbReference type="OrthoDB" id="6949835at2"/>
<name>A0A423GVY2_9PSED</name>
<reference evidence="1 2" key="1">
    <citation type="submission" date="2016-10" db="EMBL/GenBank/DDBJ databases">
        <title>Comparative genome analysis of multiple Pseudomonas spp. focuses on biocontrol and plant growth promoting traits.</title>
        <authorList>
            <person name="Tao X.-Y."/>
            <person name="Taylor C.G."/>
        </authorList>
    </citation>
    <scope>NUCLEOTIDE SEQUENCE [LARGE SCALE GENOMIC DNA]</scope>
    <source>
        <strain evidence="1 2">48H11</strain>
    </source>
</reference>
<sequence length="177" mass="19185">MSPRVIDKPSELFFAIGEALRLAYPGLKVGGYQDFDGVVDDAWVLIAIERDAPGTRANDGRKAHVLTISLQGVVAGKSGLEACNLASALKDLVTDNRWGVSGGQCDLPMSIEAVPSTFTRGEQVYEAWTVSFSQTLYFGQPLLDDPTGTPKFAFTWEVSNIDDPDQYTELQLPALKG</sequence>
<accession>A0A423GVY2</accession>
<comment type="caution">
    <text evidence="1">The sequence shown here is derived from an EMBL/GenBank/DDBJ whole genome shotgun (WGS) entry which is preliminary data.</text>
</comment>
<dbReference type="EMBL" id="MOBJ01000034">
    <property type="protein sequence ID" value="RON01818.1"/>
    <property type="molecule type" value="Genomic_DNA"/>
</dbReference>
<proteinExistence type="predicted"/>
<evidence type="ECO:0000313" key="2">
    <source>
        <dbReference type="Proteomes" id="UP000286071"/>
    </source>
</evidence>
<dbReference type="Proteomes" id="UP000286071">
    <property type="component" value="Unassembled WGS sequence"/>
</dbReference>
<organism evidence="1 2">
    <name type="scientific">Pseudomonas brassicacearum</name>
    <dbReference type="NCBI Taxonomy" id="930166"/>
    <lineage>
        <taxon>Bacteria</taxon>
        <taxon>Pseudomonadati</taxon>
        <taxon>Pseudomonadota</taxon>
        <taxon>Gammaproteobacteria</taxon>
        <taxon>Pseudomonadales</taxon>
        <taxon>Pseudomonadaceae</taxon>
        <taxon>Pseudomonas</taxon>
    </lineage>
</organism>
<protein>
    <submittedName>
        <fullName evidence="1">Uncharacterized protein</fullName>
    </submittedName>
</protein>
<dbReference type="AlphaFoldDB" id="A0A423GVY2"/>
<dbReference type="RefSeq" id="WP_123428450.1">
    <property type="nucleotide sequence ID" value="NZ_MOBJ01000034.1"/>
</dbReference>
<gene>
    <name evidence="1" type="ORF">BK659_25230</name>
</gene>